<gene>
    <name evidence="1" type="ORF">POCULU_LOCUS4700</name>
</gene>
<accession>A0A9N9AY96</accession>
<name>A0A9N9AY96_9GLOM</name>
<proteinExistence type="predicted"/>
<dbReference type="Proteomes" id="UP000789572">
    <property type="component" value="Unassembled WGS sequence"/>
</dbReference>
<keyword evidence="2" id="KW-1185">Reference proteome</keyword>
<evidence type="ECO:0000313" key="1">
    <source>
        <dbReference type="EMBL" id="CAG8544465.1"/>
    </source>
</evidence>
<reference evidence="1" key="1">
    <citation type="submission" date="2021-06" db="EMBL/GenBank/DDBJ databases">
        <authorList>
            <person name="Kallberg Y."/>
            <person name="Tangrot J."/>
            <person name="Rosling A."/>
        </authorList>
    </citation>
    <scope>NUCLEOTIDE SEQUENCE</scope>
    <source>
        <strain evidence="1">IA702</strain>
    </source>
</reference>
<organism evidence="1 2">
    <name type="scientific">Paraglomus occultum</name>
    <dbReference type="NCBI Taxonomy" id="144539"/>
    <lineage>
        <taxon>Eukaryota</taxon>
        <taxon>Fungi</taxon>
        <taxon>Fungi incertae sedis</taxon>
        <taxon>Mucoromycota</taxon>
        <taxon>Glomeromycotina</taxon>
        <taxon>Glomeromycetes</taxon>
        <taxon>Paraglomerales</taxon>
        <taxon>Paraglomeraceae</taxon>
        <taxon>Paraglomus</taxon>
    </lineage>
</organism>
<evidence type="ECO:0000313" key="2">
    <source>
        <dbReference type="Proteomes" id="UP000789572"/>
    </source>
</evidence>
<protein>
    <submittedName>
        <fullName evidence="1">5115_t:CDS:1</fullName>
    </submittedName>
</protein>
<comment type="caution">
    <text evidence="1">The sequence shown here is derived from an EMBL/GenBank/DDBJ whole genome shotgun (WGS) entry which is preliminary data.</text>
</comment>
<sequence>MSAKNFGFGDTNSPIQTSVDLQSQSRIQDFLPSATSSSLFDYVDATPTNSMDYKDGGTYTGNYALYQDNFPEDIHQSNVDTMNVSWIHLFAVKSKPIQMPTIHMFHTPIPTSNEYIIMREERTQSMVGRISAASSVGEMLALTRM</sequence>
<dbReference type="AlphaFoldDB" id="A0A9N9AY96"/>
<dbReference type="EMBL" id="CAJVPJ010000630">
    <property type="protein sequence ID" value="CAG8544465.1"/>
    <property type="molecule type" value="Genomic_DNA"/>
</dbReference>